<dbReference type="SUPFAM" id="SSF52540">
    <property type="entry name" value="P-loop containing nucleoside triphosphate hydrolases"/>
    <property type="match status" value="1"/>
</dbReference>
<evidence type="ECO:0000259" key="2">
    <source>
        <dbReference type="SMART" id="SM00885"/>
    </source>
</evidence>
<dbReference type="InterPro" id="IPR045455">
    <property type="entry name" value="NrS-1_pol-like_helicase"/>
</dbReference>
<dbReference type="Pfam" id="PF19263">
    <property type="entry name" value="DUF5906"/>
    <property type="match status" value="1"/>
</dbReference>
<proteinExistence type="predicted"/>
<dbReference type="EMBL" id="MZ171369">
    <property type="protein sequence ID" value="QXM18676.1"/>
    <property type="molecule type" value="Genomic_DNA"/>
</dbReference>
<name>A0AA48X5M9_9CAUD</name>
<evidence type="ECO:0000256" key="1">
    <source>
        <dbReference type="ARBA" id="ARBA00022801"/>
    </source>
</evidence>
<dbReference type="Gene3D" id="3.40.50.300">
    <property type="entry name" value="P-loop containing nucleotide triphosphate hydrolases"/>
    <property type="match status" value="1"/>
</dbReference>
<dbReference type="InterPro" id="IPR027417">
    <property type="entry name" value="P-loop_NTPase"/>
</dbReference>
<sequence length="689" mass="77056">MSSIVLKIPIESQSFRAALTDATLRDRVQEWVAAAVTLDDAIYIPLRTDWMPNGTRRTADGVEVLLAGRWPPEIDAETGPRVSAAIFGQVWKIVCDASPTEENKDVATCGLSGVNEEQTGNEVSEEAPVVIHTRATPVNHVDGWSWSHVVTEIRQWGDIYPDPLPDPNDISEAEARALLKTIYQHPVVIAEFERRRMVAEATQREYRDARTIQYAIDVGVDLPDPTPPPLMQEFPCTDDGNGDRLVAQYRDSIRYCKTFDAWYIWNGSYWERDETCRMLALAKRVARTIHIEASATTDDRREKVGKWALTSGMLSRLKAMIACAAPAVAVTPEEFDARPELLNCRNGTLELDTLTFREARREDLLTKCCGVDYDPAATCPTWLAHLDLVFGGDAAYIRGFQELCGYSLIQENPEQIMAILYGIGKNGKSVTIGALARVWGDYAVNIAAESLMVRRSDGPRSDLARLHGARLVTASEGESGAYLAESVVKQLTGDDAITVRRLYENEFEFRPGAKIFLATNHEPRIRGTDEGIWRRLWLLPFTVTIPEDKRDPGILDKLEAEGSGILNWCIEGLRRYQENDCRLAPPEKVLAATARFRSESDMVGRFLAQEMKVDVLGTIERTALYKIYLKWCEDEGERPVSNRAVIKYLRERGFGERKLGGAMCWTGIRIKSTTEAEEDATEGSSQAGL</sequence>
<dbReference type="Pfam" id="PF08706">
    <property type="entry name" value="D5_N"/>
    <property type="match status" value="1"/>
</dbReference>
<dbReference type="NCBIfam" id="TIGR01613">
    <property type="entry name" value="primase_Cterm"/>
    <property type="match status" value="1"/>
</dbReference>
<feature type="domain" description="Bacteriophage/plasmid primase P4 C-terminal" evidence="2">
    <location>
        <begin position="242"/>
        <end position="391"/>
    </location>
</feature>
<dbReference type="PANTHER" id="PTHR35372:SF2">
    <property type="entry name" value="SF3 HELICASE DOMAIN-CONTAINING PROTEIN"/>
    <property type="match status" value="1"/>
</dbReference>
<dbReference type="GO" id="GO:0016787">
    <property type="term" value="F:hydrolase activity"/>
    <property type="evidence" value="ECO:0007669"/>
    <property type="project" value="UniProtKB-KW"/>
</dbReference>
<organism evidence="3 4">
    <name type="scientific">Methanoculleus virus Blf4</name>
    <dbReference type="NCBI Taxonomy" id="3070925"/>
    <lineage>
        <taxon>Viruses</taxon>
        <taxon>Duplodnaviria</taxon>
        <taxon>Heunggongvirae</taxon>
        <taxon>Uroviricota</taxon>
        <taxon>Caudoviricetes</taxon>
        <taxon>Pungoviridae</taxon>
        <taxon>Flagovirus</taxon>
        <taxon>Flagovirus limi</taxon>
    </lineage>
</organism>
<dbReference type="PANTHER" id="PTHR35372">
    <property type="entry name" value="ATP BINDING PROTEIN-RELATED"/>
    <property type="match status" value="1"/>
</dbReference>
<keyword evidence="1" id="KW-0378">Hydrolase</keyword>
<dbReference type="InterPro" id="IPR006500">
    <property type="entry name" value="Helicase_put_C_phage/plasmid"/>
</dbReference>
<keyword evidence="4" id="KW-1185">Reference proteome</keyword>
<evidence type="ECO:0000313" key="3">
    <source>
        <dbReference type="EMBL" id="QXM18676.1"/>
    </source>
</evidence>
<reference evidence="4" key="1">
    <citation type="submission" date="2021-05" db="EMBL/GenBank/DDBJ databases">
        <authorList>
            <person name="Kupczok A."/>
            <person name="Weidenbach K."/>
            <person name="Wolf S."/>
            <person name="Fischer M.A."/>
            <person name="Kern T."/>
            <person name="Reetz J."/>
            <person name="Urbanska N."/>
            <person name="Kunzel S."/>
            <person name="Schmitz R.A."/>
            <person name="Rother M."/>
        </authorList>
    </citation>
    <scope>NUCLEOTIDE SEQUENCE [LARGE SCALE GENOMIC DNA]</scope>
</reference>
<dbReference type="SMART" id="SM00885">
    <property type="entry name" value="D5_N"/>
    <property type="match status" value="1"/>
</dbReference>
<dbReference type="Proteomes" id="UP000827556">
    <property type="component" value="Segment"/>
</dbReference>
<protein>
    <submittedName>
        <fullName evidence="3">DNA primase/helicase</fullName>
    </submittedName>
</protein>
<dbReference type="InterPro" id="IPR014818">
    <property type="entry name" value="Phage/plasmid_primase_P4_C"/>
</dbReference>
<dbReference type="InterPro" id="IPR051620">
    <property type="entry name" value="ORF904-like_C"/>
</dbReference>
<accession>A0AA48X5M9</accession>
<evidence type="ECO:0000313" key="4">
    <source>
        <dbReference type="Proteomes" id="UP000827556"/>
    </source>
</evidence>